<evidence type="ECO:0008006" key="3">
    <source>
        <dbReference type="Google" id="ProtNLM"/>
    </source>
</evidence>
<dbReference type="Gene3D" id="1.25.40.10">
    <property type="entry name" value="Tetratricopeptide repeat domain"/>
    <property type="match status" value="1"/>
</dbReference>
<dbReference type="OrthoDB" id="622109at2"/>
<gene>
    <name evidence="1" type="ORF">ElP_07830</name>
</gene>
<organism evidence="1 2">
    <name type="scientific">Tautonia plasticadhaerens</name>
    <dbReference type="NCBI Taxonomy" id="2527974"/>
    <lineage>
        <taxon>Bacteria</taxon>
        <taxon>Pseudomonadati</taxon>
        <taxon>Planctomycetota</taxon>
        <taxon>Planctomycetia</taxon>
        <taxon>Isosphaerales</taxon>
        <taxon>Isosphaeraceae</taxon>
        <taxon>Tautonia</taxon>
    </lineage>
</organism>
<dbReference type="KEGG" id="tpla:ElP_07830"/>
<dbReference type="AlphaFoldDB" id="A0A518GWL5"/>
<evidence type="ECO:0000313" key="1">
    <source>
        <dbReference type="EMBL" id="QDV32941.1"/>
    </source>
</evidence>
<protein>
    <recommendedName>
        <fullName evidence="3">Tetratricopeptide repeat protein</fullName>
    </recommendedName>
</protein>
<dbReference type="Proteomes" id="UP000317835">
    <property type="component" value="Chromosome"/>
</dbReference>
<dbReference type="InterPro" id="IPR011990">
    <property type="entry name" value="TPR-like_helical_dom_sf"/>
</dbReference>
<name>A0A518GWL5_9BACT</name>
<accession>A0A518GWL5</accession>
<dbReference type="EMBL" id="CP036426">
    <property type="protein sequence ID" value="QDV32941.1"/>
    <property type="molecule type" value="Genomic_DNA"/>
</dbReference>
<dbReference type="RefSeq" id="WP_145267376.1">
    <property type="nucleotide sequence ID" value="NZ_CP036426.1"/>
</dbReference>
<proteinExistence type="predicted"/>
<reference evidence="1 2" key="1">
    <citation type="submission" date="2019-02" db="EMBL/GenBank/DDBJ databases">
        <title>Deep-cultivation of Planctomycetes and their phenomic and genomic characterization uncovers novel biology.</title>
        <authorList>
            <person name="Wiegand S."/>
            <person name="Jogler M."/>
            <person name="Boedeker C."/>
            <person name="Pinto D."/>
            <person name="Vollmers J."/>
            <person name="Rivas-Marin E."/>
            <person name="Kohn T."/>
            <person name="Peeters S.H."/>
            <person name="Heuer A."/>
            <person name="Rast P."/>
            <person name="Oberbeckmann S."/>
            <person name="Bunk B."/>
            <person name="Jeske O."/>
            <person name="Meyerdierks A."/>
            <person name="Storesund J.E."/>
            <person name="Kallscheuer N."/>
            <person name="Luecker S."/>
            <person name="Lage O.M."/>
            <person name="Pohl T."/>
            <person name="Merkel B.J."/>
            <person name="Hornburger P."/>
            <person name="Mueller R.-W."/>
            <person name="Bruemmer F."/>
            <person name="Labrenz M."/>
            <person name="Spormann A.M."/>
            <person name="Op den Camp H."/>
            <person name="Overmann J."/>
            <person name="Amann R."/>
            <person name="Jetten M.S.M."/>
            <person name="Mascher T."/>
            <person name="Medema M.H."/>
            <person name="Devos D.P."/>
            <person name="Kaster A.-K."/>
            <person name="Ovreas L."/>
            <person name="Rohde M."/>
            <person name="Galperin M.Y."/>
            <person name="Jogler C."/>
        </authorList>
    </citation>
    <scope>NUCLEOTIDE SEQUENCE [LARGE SCALE GENOMIC DNA]</scope>
    <source>
        <strain evidence="1 2">ElP</strain>
    </source>
</reference>
<evidence type="ECO:0000313" key="2">
    <source>
        <dbReference type="Proteomes" id="UP000317835"/>
    </source>
</evidence>
<keyword evidence="2" id="KW-1185">Reference proteome</keyword>
<sequence>MAKRRKKPKKVAPRTRRDPQVVLLLEYDITYEPIDDPEQDRLPGVVREQIQRLHEGSQSRPREAIPDLIDLIGRYPDVRVLYNYLAVAYSLTRQDAKAEETIRENLRRHPDYLFARLNYAETCQADCTSSDRWCSTPGGGYDQRRRAA</sequence>
<dbReference type="SUPFAM" id="SSF48452">
    <property type="entry name" value="TPR-like"/>
    <property type="match status" value="1"/>
</dbReference>